<evidence type="ECO:0000313" key="4">
    <source>
        <dbReference type="Proteomes" id="UP000190831"/>
    </source>
</evidence>
<accession>A0A1G4MB88</accession>
<keyword evidence="4" id="KW-1185">Reference proteome</keyword>
<dbReference type="AlphaFoldDB" id="A0A1G4MB88"/>
<dbReference type="SUPFAM" id="SSF81296">
    <property type="entry name" value="E set domains"/>
    <property type="match status" value="1"/>
</dbReference>
<dbReference type="Gene3D" id="2.60.40.10">
    <property type="entry name" value="Immunoglobulins"/>
    <property type="match status" value="1"/>
</dbReference>
<dbReference type="InterPro" id="IPR032640">
    <property type="entry name" value="AMPK1_CBM"/>
</dbReference>
<keyword evidence="1" id="KW-0597">Phosphoprotein</keyword>
<gene>
    <name evidence="3" type="ORF">LAFE_0D06590G</name>
</gene>
<protein>
    <submittedName>
        <fullName evidence="3">LAFE_0D06590g1_1</fullName>
    </submittedName>
</protein>
<evidence type="ECO:0000256" key="1">
    <source>
        <dbReference type="ARBA" id="ARBA00022553"/>
    </source>
</evidence>
<dbReference type="Pfam" id="PF16561">
    <property type="entry name" value="AMPK1_CBM"/>
    <property type="match status" value="1"/>
</dbReference>
<dbReference type="STRING" id="4955.A0A1G4MB88"/>
<proteinExistence type="predicted"/>
<reference evidence="3 4" key="1">
    <citation type="submission" date="2016-03" db="EMBL/GenBank/DDBJ databases">
        <authorList>
            <person name="Devillers H."/>
        </authorList>
    </citation>
    <scope>NUCLEOTIDE SEQUENCE [LARGE SCALE GENOMIC DNA]</scope>
    <source>
        <strain evidence="3">CBS 6772</strain>
    </source>
</reference>
<dbReference type="CDD" id="cd02859">
    <property type="entry name" value="E_set_AMPKbeta_like_N"/>
    <property type="match status" value="1"/>
</dbReference>
<dbReference type="InterPro" id="IPR013783">
    <property type="entry name" value="Ig-like_fold"/>
</dbReference>
<dbReference type="InterPro" id="IPR014756">
    <property type="entry name" value="Ig_E-set"/>
</dbReference>
<evidence type="ECO:0000259" key="2">
    <source>
        <dbReference type="Pfam" id="PF16561"/>
    </source>
</evidence>
<evidence type="ECO:0000313" key="3">
    <source>
        <dbReference type="EMBL" id="SCW01168.1"/>
    </source>
</evidence>
<dbReference type="OMA" id="VINDKKW"/>
<sequence>MSMIQLRIPCQAFSQYSKDDKITITGNFDNWEHTKFVLRYDAQENCFGVNITGISTRTIVFKFLINDKEWVTLPYFETETDNTGFVNNVLRSQELKTAGAEDHLDEITISSNAEREPQQGNFKKDADNSTETDYIHISSQDELSSTEDVQLEPTDSDIIEDIHVEGPYSRPKLSTSGSTGRLQTLVTVVKRVKMYWSG</sequence>
<dbReference type="Proteomes" id="UP000190831">
    <property type="component" value="Chromosome D"/>
</dbReference>
<name>A0A1G4MB88_LACFM</name>
<organism evidence="3 4">
    <name type="scientific">Lachancea fermentati</name>
    <name type="common">Zygosaccharomyces fermentati</name>
    <dbReference type="NCBI Taxonomy" id="4955"/>
    <lineage>
        <taxon>Eukaryota</taxon>
        <taxon>Fungi</taxon>
        <taxon>Dikarya</taxon>
        <taxon>Ascomycota</taxon>
        <taxon>Saccharomycotina</taxon>
        <taxon>Saccharomycetes</taxon>
        <taxon>Saccharomycetales</taxon>
        <taxon>Saccharomycetaceae</taxon>
        <taxon>Lachancea</taxon>
    </lineage>
</organism>
<dbReference type="OrthoDB" id="5873279at2759"/>
<dbReference type="EMBL" id="LT598492">
    <property type="protein sequence ID" value="SCW01168.1"/>
    <property type="molecule type" value="Genomic_DNA"/>
</dbReference>
<feature type="domain" description="AMP-activated protein kinase glycogen-binding" evidence="2">
    <location>
        <begin position="20"/>
        <end position="92"/>
    </location>
</feature>